<accession>A0AA37HYF7</accession>
<dbReference type="GO" id="GO:0003677">
    <property type="term" value="F:DNA binding"/>
    <property type="evidence" value="ECO:0007669"/>
    <property type="project" value="UniProtKB-KW"/>
</dbReference>
<dbReference type="Pfam" id="PF00455">
    <property type="entry name" value="DeoRC"/>
    <property type="match status" value="1"/>
</dbReference>
<dbReference type="SMART" id="SM01134">
    <property type="entry name" value="DeoRC"/>
    <property type="match status" value="1"/>
</dbReference>
<name>A0AA37HYF7_SEGBR</name>
<dbReference type="InterPro" id="IPR036388">
    <property type="entry name" value="WH-like_DNA-bd_sf"/>
</dbReference>
<dbReference type="RefSeq" id="WP_006281427.1">
    <property type="nucleotide sequence ID" value="NZ_BPTR01000001.1"/>
</dbReference>
<evidence type="ECO:0000256" key="3">
    <source>
        <dbReference type="ARBA" id="ARBA00023163"/>
    </source>
</evidence>
<evidence type="ECO:0000259" key="4">
    <source>
        <dbReference type="PROSITE" id="PS51000"/>
    </source>
</evidence>
<organism evidence="5 6">
    <name type="scientific">Segatella bryantii</name>
    <name type="common">Prevotella bryantii</name>
    <dbReference type="NCBI Taxonomy" id="77095"/>
    <lineage>
        <taxon>Bacteria</taxon>
        <taxon>Pseudomonadati</taxon>
        <taxon>Bacteroidota</taxon>
        <taxon>Bacteroidia</taxon>
        <taxon>Bacteroidales</taxon>
        <taxon>Prevotellaceae</taxon>
        <taxon>Segatella</taxon>
    </lineage>
</organism>
<dbReference type="InterPro" id="IPR001034">
    <property type="entry name" value="DeoR_HTH"/>
</dbReference>
<dbReference type="SUPFAM" id="SSF100950">
    <property type="entry name" value="NagB/RpiA/CoA transferase-like"/>
    <property type="match status" value="1"/>
</dbReference>
<dbReference type="Gene3D" id="3.40.50.1360">
    <property type="match status" value="1"/>
</dbReference>
<keyword evidence="3" id="KW-0804">Transcription</keyword>
<sequence length="255" mass="27696">MLLAAERREKILEMLREDGHVKVSELSKVFGISEVTIRQDLEKLEEEQQLRRVHGGAILNNAGNNVREFSLVTRDHQDAKQAIAREAVKLIKNGDTIILDSGSTTTEIAHLIMGFTNLTVITNALNIAMILGSNPGINLLVTGGEFKSPTLSLTGQKAADFFVNLHADKVFLATAGINIETGLTYPSVSDLVVKKAMIDASEHVYLVADSSKIGKSAFACLGSLSLVDTIITDDAMTLKDQDLLLRQNIDIIIAK</sequence>
<reference evidence="5" key="1">
    <citation type="submission" date="2021-08" db="EMBL/GenBank/DDBJ databases">
        <title>Prevotella lacticifex sp. nov., isolated from rumen of cow.</title>
        <authorList>
            <person name="Shinkai T."/>
            <person name="Ikeyama N."/>
            <person name="Kumagai M."/>
            <person name="Ohmori H."/>
            <person name="Sakamoto M."/>
            <person name="Ohkuma M."/>
            <person name="Mitsumori M."/>
        </authorList>
    </citation>
    <scope>NUCLEOTIDE SEQUENCE</scope>
    <source>
        <strain evidence="5">DSM 11371</strain>
    </source>
</reference>
<dbReference type="InterPro" id="IPR018356">
    <property type="entry name" value="Tscrpt_reg_HTH_DeoR_CS"/>
</dbReference>
<dbReference type="SMART" id="SM00420">
    <property type="entry name" value="HTH_DEOR"/>
    <property type="match status" value="1"/>
</dbReference>
<dbReference type="InterPro" id="IPR050313">
    <property type="entry name" value="Carb_Metab_HTH_regulators"/>
</dbReference>
<protein>
    <submittedName>
        <fullName evidence="5">DeoR family transcriptional regulator</fullName>
    </submittedName>
</protein>
<evidence type="ECO:0000313" key="6">
    <source>
        <dbReference type="Proteomes" id="UP000887043"/>
    </source>
</evidence>
<evidence type="ECO:0000313" key="5">
    <source>
        <dbReference type="EMBL" id="GJG29011.1"/>
    </source>
</evidence>
<dbReference type="PRINTS" id="PR00037">
    <property type="entry name" value="HTHLACR"/>
</dbReference>
<dbReference type="InterPro" id="IPR037171">
    <property type="entry name" value="NagB/RpiA_transferase-like"/>
</dbReference>
<dbReference type="PANTHER" id="PTHR30363">
    <property type="entry name" value="HTH-TYPE TRANSCRIPTIONAL REGULATOR SRLR-RELATED"/>
    <property type="match status" value="1"/>
</dbReference>
<dbReference type="PROSITE" id="PS00894">
    <property type="entry name" value="HTH_DEOR_1"/>
    <property type="match status" value="1"/>
</dbReference>
<dbReference type="Gene3D" id="1.10.10.10">
    <property type="entry name" value="Winged helix-like DNA-binding domain superfamily/Winged helix DNA-binding domain"/>
    <property type="match status" value="1"/>
</dbReference>
<dbReference type="PANTHER" id="PTHR30363:SF44">
    <property type="entry name" value="AGA OPERON TRANSCRIPTIONAL REPRESSOR-RELATED"/>
    <property type="match status" value="1"/>
</dbReference>
<evidence type="ECO:0000256" key="1">
    <source>
        <dbReference type="ARBA" id="ARBA00023015"/>
    </source>
</evidence>
<dbReference type="Pfam" id="PF08220">
    <property type="entry name" value="HTH_DeoR"/>
    <property type="match status" value="1"/>
</dbReference>
<gene>
    <name evidence="5" type="ORF">PRRU23_27110</name>
</gene>
<evidence type="ECO:0000256" key="2">
    <source>
        <dbReference type="ARBA" id="ARBA00023125"/>
    </source>
</evidence>
<comment type="caution">
    <text evidence="5">The sequence shown here is derived from an EMBL/GenBank/DDBJ whole genome shotgun (WGS) entry which is preliminary data.</text>
</comment>
<keyword evidence="1" id="KW-0805">Transcription regulation</keyword>
<keyword evidence="2" id="KW-0238">DNA-binding</keyword>
<dbReference type="CDD" id="cd00090">
    <property type="entry name" value="HTH_ARSR"/>
    <property type="match status" value="1"/>
</dbReference>
<feature type="domain" description="HTH deoR-type" evidence="4">
    <location>
        <begin position="4"/>
        <end position="59"/>
    </location>
</feature>
<dbReference type="InterPro" id="IPR011991">
    <property type="entry name" value="ArsR-like_HTH"/>
</dbReference>
<dbReference type="PROSITE" id="PS51000">
    <property type="entry name" value="HTH_DEOR_2"/>
    <property type="match status" value="1"/>
</dbReference>
<dbReference type="InterPro" id="IPR014036">
    <property type="entry name" value="DeoR-like_C"/>
</dbReference>
<dbReference type="EMBL" id="BPTR01000001">
    <property type="protein sequence ID" value="GJG29011.1"/>
    <property type="molecule type" value="Genomic_DNA"/>
</dbReference>
<proteinExistence type="predicted"/>
<dbReference type="InterPro" id="IPR036390">
    <property type="entry name" value="WH_DNA-bd_sf"/>
</dbReference>
<dbReference type="Proteomes" id="UP000887043">
    <property type="component" value="Unassembled WGS sequence"/>
</dbReference>
<dbReference type="AlphaFoldDB" id="A0AA37HYF7"/>
<dbReference type="GO" id="GO:0003700">
    <property type="term" value="F:DNA-binding transcription factor activity"/>
    <property type="evidence" value="ECO:0007669"/>
    <property type="project" value="InterPro"/>
</dbReference>
<dbReference type="SUPFAM" id="SSF46785">
    <property type="entry name" value="Winged helix' DNA-binding domain"/>
    <property type="match status" value="1"/>
</dbReference>